<dbReference type="EMBL" id="JASBWS010000072">
    <property type="protein sequence ID" value="KAJ9100913.1"/>
    <property type="molecule type" value="Genomic_DNA"/>
</dbReference>
<name>A0ACC2VNE3_9TREE</name>
<keyword evidence="2" id="KW-1185">Reference proteome</keyword>
<organism evidence="1 2">
    <name type="scientific">Naganishia adeliensis</name>
    <dbReference type="NCBI Taxonomy" id="92952"/>
    <lineage>
        <taxon>Eukaryota</taxon>
        <taxon>Fungi</taxon>
        <taxon>Dikarya</taxon>
        <taxon>Basidiomycota</taxon>
        <taxon>Agaricomycotina</taxon>
        <taxon>Tremellomycetes</taxon>
        <taxon>Filobasidiales</taxon>
        <taxon>Filobasidiaceae</taxon>
        <taxon>Naganishia</taxon>
    </lineage>
</organism>
<protein>
    <submittedName>
        <fullName evidence="1">Uncharacterized protein</fullName>
    </submittedName>
</protein>
<proteinExistence type="predicted"/>
<gene>
    <name evidence="1" type="ORF">QFC20_005329</name>
</gene>
<sequence>MAFFGADSLEHQIKQLKAVAAQKDSQLTTLLNEQHKKQELFDENKRAKDDALYRVQAEADRADKAENALALKTAELSTTVMKLLNAESTINANNERAKKDEKEIERLQYELDSRLQNSSNSQSRVQEAHSALQAKIKSLESQLQRLEAEKESLKVDASFADRNAAFRGHVAGGEREKDTISGLERLVADLRQENIKLIEASKNNTAATAAVSPVRIVRSSEVSKRRRRSLSFNGESRIQQLQDEVETLKDQLSRGADYAEVDKLKETLASIKKKSLKLENEKMALERSTKKAIEEMESRLEANNEELEYLRRNGGEETSQELEKRKKTAQKEKAALEGRIASLKEELSSKTDSLARIEKRLEVMEDELREAQNSLVGAQDSEARAVRELRELSQRPPANNKDAQKSLDIAQEKVAALEADLSTAQRRLDTMAEELAQAKASASLNRSTNTLPESAASTSVAHFERTIRQLQREVSSLTRERAALQASLQENDDLLAEKDEEIFALKTSIPMPPSPGPTRGLSESVAEHAELLAALEEKTNELAALRQEKTDLQENLRLQTGQVAELTQRVSALQAELEAMQSDNIEALQEARDKAERQLIVVQDELRTKSEQMLSLVAESTDREHELEAMKSMAALASRVEEEKAELKVNIQDLKNRLSVLMETQAALEEARKELATKSFTDEEVDAIKVRCTELEGEAARLEQRVKDLEAEEFVARQGKEAACEKVAELESSIKALEEQLVHDEEVYDKIISELKEEKADLDIELTTAKEEQGSLKSQLQELQDIIANRSSATEAGEREMALLQAQSREEDLRTTIKELQDEIESNGNIAKMAMQTAETADAKLRQELADLQSEHASSLETVESLQSTIADLERRMQKLGSESVEAGLIAQRLADVEKMLSSASETEQKHVNEIEHQLLLIRELRQEVDDQNRLLEFAEVEYEILLGSSQAEQRATSSTIKDLQERLENLTIQAQSEQEDIKCSAEQAKHSIQQELDTVHAHLSAMELSLKENTDSLHASEDRPAKLRSILQEREKEVQRLKTSMAETGQPVDGVVLKLRQEVNDLEVRIERRNRQIALEQEKARKLGMNLQLAQETVEEQDAALQDSRQQVSVFEKAKLALQTQVESLKLAGTALAVTIQQTAAEAAHNESELKRNIAELQDQLIEVGYCQNQLVLQLLIHRHCRESISREAAAQVHRLSSELSLAVSTRQQLQTAHQDAISSYEEKSTEQENLVAALQSEKLKLDDEVQALRVALSTEADAKQKLEESASTSAREFAALAEMHHQESVSVQNEMETLRETTHDLERKLSEVEIEKESLLRQTLAFEASISELRHQLDIATCELREKQSAMKAMQEDGTEQNNTLAVEFEVAKAELARLQQQVQGPTSELEEAEERYSVILQKHQENEAVLVLAKEAAEEEMTRRTHERDLLGQEKDTLLNEAAALREAVDRLQQSTELSQQTMRQTIEQEQQRREETETQLSALSSEVLYLQESLDRAKTLNLQLARDVELAEESVASTGNQKEEVQLEILAAEQHRVQLEARLSDLQNTISILQQSKTALLQENESFRSELAVNVSEIASLRVALGEQRREIDSLHNAKFDQSSQEKKALEETREELERERALQQNRASELEAALQELNRVKAELRANAELLQGLNIKQQDTARLLSESQRTVAALTRQRDELAAEIAELSDEKKDLNARLESMNNEMEEHMENVREAQKAKTSAQRKLEKLERKLKALTPSSAVNVTVPEASSAALVVSNTTAPSANAARQARSPEAAAHIPTAPSSGRKRARETDQAGVTTTPAAVFAPSPFERARSPIKVLPGGRTAFTPNRTPNRHLTTLAPTDENHLGGKPSVFTPKMRILSDPASYTKTTPSTLGEEKLATLRTKLADMRTHQNI</sequence>
<accession>A0ACC2VNE3</accession>
<dbReference type="Proteomes" id="UP001230649">
    <property type="component" value="Unassembled WGS sequence"/>
</dbReference>
<reference evidence="1" key="1">
    <citation type="submission" date="2023-04" db="EMBL/GenBank/DDBJ databases">
        <title>Draft Genome sequencing of Naganishia species isolated from polar environments using Oxford Nanopore Technology.</title>
        <authorList>
            <person name="Leo P."/>
            <person name="Venkateswaran K."/>
        </authorList>
    </citation>
    <scope>NUCLEOTIDE SEQUENCE</scope>
    <source>
        <strain evidence="1">MNA-CCFEE 5262</strain>
    </source>
</reference>
<evidence type="ECO:0000313" key="2">
    <source>
        <dbReference type="Proteomes" id="UP001230649"/>
    </source>
</evidence>
<comment type="caution">
    <text evidence="1">The sequence shown here is derived from an EMBL/GenBank/DDBJ whole genome shotgun (WGS) entry which is preliminary data.</text>
</comment>
<evidence type="ECO:0000313" key="1">
    <source>
        <dbReference type="EMBL" id="KAJ9100913.1"/>
    </source>
</evidence>